<dbReference type="AlphaFoldDB" id="A0A0F6SHR4"/>
<feature type="region of interest" description="Disordered" evidence="1">
    <location>
        <begin position="151"/>
        <end position="172"/>
    </location>
</feature>
<dbReference type="STRING" id="927083.DB32_008048"/>
<evidence type="ECO:0000313" key="5">
    <source>
        <dbReference type="Proteomes" id="UP000034883"/>
    </source>
</evidence>
<sequence>MITERPNVGLIANGAAVPLEGVRVDATLRGACLEVLVTQRYRNAEDVPLEAVYVFPIEEGAAVCGFAAKIGDTIVRGRVEEREKAFATYDDAMMEGHGAFLLDQERPDVFTASVGNLRPGETVELQIRYVVIARREGDALRVSIPTTVSPRYVPAPSTPEIGQPDGERVSPERWPSVPYGLALALDVELGAPLAGVESPSHPIRTQLRDGGARIELAQDDVALDRDVIVLVTPRERAKPIAMVAREEDGRRVAMITFLPELQATDEGHEVIFLLDCSGSMGGGSITQAKRALQLCVRALGARDRFDVVRFGSSHEAFWGTSRAFDDRSLEEATKRIATIDANLGGTEILAPLRAILARPAVPGLARRVLLLTDGQVSNEAEVIALAKEHAASTRVFAFGIGAGASEHLVRGVARASRGAAEMIAPGERIEPKVMRTFARVRTPSLDDVRVEWGALRVEQAPARTPPVFAGDALTVLARIEGGGGGEIALVAGTHRWTTTIDLERAGAGGPIPVLWARERIRELEDGTVQRRGSAQRREESEDRKRREIVDLGVRYGLMSSATSYVAVEERAPDARVSEPAQLRRIPVALTSGWGGLPSSVVAAAGMPVHATRTGALPPPMVMAAPAGLPPSPRASASGGAPPRAESAKKKGGFLGRVSDVLFGRGAEDEGATMDFMEAEEHATGSADRVFELLMTQKADGSFVRSKVLDAWLGSARVAKLEDAIRAHGDAIATTAVVIALLELEARDRESEWRPAITKANSWLASKSATVDAGAIVR</sequence>
<dbReference type="RefSeq" id="WP_053237819.1">
    <property type="nucleotide sequence ID" value="NZ_CP011125.1"/>
</dbReference>
<dbReference type="PANTHER" id="PTHR45737">
    <property type="entry name" value="VON WILLEBRAND FACTOR A DOMAIN-CONTAINING PROTEIN 5A"/>
    <property type="match status" value="1"/>
</dbReference>
<dbReference type="EMBL" id="CP011125">
    <property type="protein sequence ID" value="AKF10899.1"/>
    <property type="molecule type" value="Genomic_DNA"/>
</dbReference>
<feature type="domain" description="VWFA" evidence="2">
    <location>
        <begin position="269"/>
        <end position="440"/>
    </location>
</feature>
<evidence type="ECO:0008006" key="6">
    <source>
        <dbReference type="Google" id="ProtNLM"/>
    </source>
</evidence>
<dbReference type="SMART" id="SM00609">
    <property type="entry name" value="VIT"/>
    <property type="match status" value="1"/>
</dbReference>
<dbReference type="SMART" id="SM00327">
    <property type="entry name" value="VWA"/>
    <property type="match status" value="1"/>
</dbReference>
<feature type="domain" description="VIT" evidence="3">
    <location>
        <begin position="3"/>
        <end position="131"/>
    </location>
</feature>
<organism evidence="4 5">
    <name type="scientific">Sandaracinus amylolyticus</name>
    <dbReference type="NCBI Taxonomy" id="927083"/>
    <lineage>
        <taxon>Bacteria</taxon>
        <taxon>Pseudomonadati</taxon>
        <taxon>Myxococcota</taxon>
        <taxon>Polyangia</taxon>
        <taxon>Polyangiales</taxon>
        <taxon>Sandaracinaceae</taxon>
        <taxon>Sandaracinus</taxon>
    </lineage>
</organism>
<dbReference type="KEGG" id="samy:DB32_008048"/>
<dbReference type="InterPro" id="IPR002035">
    <property type="entry name" value="VWF_A"/>
</dbReference>
<evidence type="ECO:0000256" key="1">
    <source>
        <dbReference type="SAM" id="MobiDB-lite"/>
    </source>
</evidence>
<dbReference type="InterPro" id="IPR036465">
    <property type="entry name" value="vWFA_dom_sf"/>
</dbReference>
<dbReference type="Pfam" id="PF08487">
    <property type="entry name" value="VIT"/>
    <property type="match status" value="1"/>
</dbReference>
<dbReference type="PROSITE" id="PS50234">
    <property type="entry name" value="VWFA"/>
    <property type="match status" value="1"/>
</dbReference>
<evidence type="ECO:0000259" key="3">
    <source>
        <dbReference type="PROSITE" id="PS51468"/>
    </source>
</evidence>
<name>A0A0F6SHR4_9BACT</name>
<accession>A0A0F6SHR4</accession>
<feature type="region of interest" description="Disordered" evidence="1">
    <location>
        <begin position="628"/>
        <end position="649"/>
    </location>
</feature>
<dbReference type="PROSITE" id="PS51468">
    <property type="entry name" value="VIT"/>
    <property type="match status" value="1"/>
</dbReference>
<dbReference type="Gene3D" id="3.40.50.410">
    <property type="entry name" value="von Willebrand factor, type A domain"/>
    <property type="match status" value="1"/>
</dbReference>
<gene>
    <name evidence="4" type="ORF">DB32_008048</name>
</gene>
<evidence type="ECO:0000259" key="2">
    <source>
        <dbReference type="PROSITE" id="PS50234"/>
    </source>
</evidence>
<reference evidence="4 5" key="1">
    <citation type="submission" date="2015-03" db="EMBL/GenBank/DDBJ databases">
        <title>Genome assembly of Sandaracinus amylolyticus DSM 53668.</title>
        <authorList>
            <person name="Sharma G."/>
            <person name="Subramanian S."/>
        </authorList>
    </citation>
    <scope>NUCLEOTIDE SEQUENCE [LARGE SCALE GENOMIC DNA]</scope>
    <source>
        <strain evidence="4 5">DSM 53668</strain>
    </source>
</reference>
<dbReference type="InterPro" id="IPR013694">
    <property type="entry name" value="VIT"/>
</dbReference>
<protein>
    <recommendedName>
        <fullName evidence="6">Inter-alpha-trypsin inhibitor domain protein</fullName>
    </recommendedName>
</protein>
<keyword evidence="5" id="KW-1185">Reference proteome</keyword>
<dbReference type="SUPFAM" id="SSF53300">
    <property type="entry name" value="vWA-like"/>
    <property type="match status" value="1"/>
</dbReference>
<dbReference type="Proteomes" id="UP000034883">
    <property type="component" value="Chromosome"/>
</dbReference>
<proteinExistence type="predicted"/>
<dbReference type="PANTHER" id="PTHR45737:SF6">
    <property type="entry name" value="VON WILLEBRAND FACTOR A DOMAIN-CONTAINING PROTEIN 5A"/>
    <property type="match status" value="1"/>
</dbReference>
<dbReference type="Pfam" id="PF13768">
    <property type="entry name" value="VWA_3"/>
    <property type="match status" value="1"/>
</dbReference>
<evidence type="ECO:0000313" key="4">
    <source>
        <dbReference type="EMBL" id="AKF10899.1"/>
    </source>
</evidence>
<dbReference type="OrthoDB" id="9784383at2"/>